<proteinExistence type="predicted"/>
<organism evidence="3 4">
    <name type="scientific">Littorina saxatilis</name>
    <dbReference type="NCBI Taxonomy" id="31220"/>
    <lineage>
        <taxon>Eukaryota</taxon>
        <taxon>Metazoa</taxon>
        <taxon>Spiralia</taxon>
        <taxon>Lophotrochozoa</taxon>
        <taxon>Mollusca</taxon>
        <taxon>Gastropoda</taxon>
        <taxon>Caenogastropoda</taxon>
        <taxon>Littorinimorpha</taxon>
        <taxon>Littorinoidea</taxon>
        <taxon>Littorinidae</taxon>
        <taxon>Littorina</taxon>
    </lineage>
</organism>
<feature type="compositionally biased region" description="Polar residues" evidence="1">
    <location>
        <begin position="135"/>
        <end position="147"/>
    </location>
</feature>
<dbReference type="InterPro" id="IPR029021">
    <property type="entry name" value="Prot-tyrosine_phosphatase-like"/>
</dbReference>
<dbReference type="EMBL" id="JBAMIC010000010">
    <property type="protein sequence ID" value="KAK7102299.1"/>
    <property type="molecule type" value="Genomic_DNA"/>
</dbReference>
<evidence type="ECO:0000256" key="1">
    <source>
        <dbReference type="SAM" id="MobiDB-lite"/>
    </source>
</evidence>
<accession>A0AAN9BBT5</accession>
<dbReference type="InterPro" id="IPR039802">
    <property type="entry name" value="MTMR14"/>
</dbReference>
<gene>
    <name evidence="3" type="ORF">V1264_020537</name>
</gene>
<comment type="caution">
    <text evidence="3">The sequence shown here is derived from an EMBL/GenBank/DDBJ whole genome shotgun (WGS) entry which is preliminary data.</text>
</comment>
<evidence type="ECO:0000259" key="2">
    <source>
        <dbReference type="PROSITE" id="PS50056"/>
    </source>
</evidence>
<dbReference type="PROSITE" id="PS50056">
    <property type="entry name" value="TYR_PHOSPHATASE_2"/>
    <property type="match status" value="1"/>
</dbReference>
<evidence type="ECO:0000313" key="4">
    <source>
        <dbReference type="Proteomes" id="UP001374579"/>
    </source>
</evidence>
<protein>
    <recommendedName>
        <fullName evidence="2">Tyrosine specific protein phosphatases domain-containing protein</fullName>
    </recommendedName>
</protein>
<dbReference type="SUPFAM" id="SSF52799">
    <property type="entry name" value="(Phosphotyrosine protein) phosphatases II"/>
    <property type="match status" value="1"/>
</dbReference>
<sequence>MKALLQLLEQGTSGVLVHCISGWDRTPLFISLLRLSLWADGAIHRSLPASDILYLTLAYDWYLFGHGLPDRLSKGQEILYFCFKMLHHISGDEFSVSSESDQPSQQQGSPHTQNSPHSRQQHSPPHNGMTGLRHQGSNISLTSNNSGGSDGMPFVLDTTQDEDSISPLDWDVGPSPQRSRHTSGSSTDEHHGRRNSGGRGSVGVESPLRYDSPPDRHRHLSHSSTCSGQRGQSPEVGYTGDTHSHRHCRAGLTEHPLMEGGMTNHFSSSPVNVPARQSPQSDHAQSFTATPSLGSWVDVGFPQMTPPYMITPPRHPPDFDHQNSVHSCQEASDLNNMTSRRRRLNAIAQMFEDAYLKAALSKPSGGQGALSSLIGNVAEKMGFRSGPR</sequence>
<dbReference type="PROSITE" id="PS00383">
    <property type="entry name" value="TYR_PHOSPHATASE_1"/>
    <property type="match status" value="1"/>
</dbReference>
<feature type="region of interest" description="Disordered" evidence="1">
    <location>
        <begin position="94"/>
        <end position="244"/>
    </location>
</feature>
<dbReference type="Proteomes" id="UP001374579">
    <property type="component" value="Unassembled WGS sequence"/>
</dbReference>
<feature type="compositionally biased region" description="Polar residues" evidence="1">
    <location>
        <begin position="222"/>
        <end position="232"/>
    </location>
</feature>
<dbReference type="InterPro" id="IPR000387">
    <property type="entry name" value="Tyr_Pase_dom"/>
</dbReference>
<dbReference type="PANTHER" id="PTHR13524">
    <property type="entry name" value="MYOTUBULARIN-RELATED"/>
    <property type="match status" value="1"/>
</dbReference>
<evidence type="ECO:0000313" key="3">
    <source>
        <dbReference type="EMBL" id="KAK7102299.1"/>
    </source>
</evidence>
<dbReference type="InterPro" id="IPR016130">
    <property type="entry name" value="Tyr_Pase_AS"/>
</dbReference>
<dbReference type="AlphaFoldDB" id="A0AAN9BBT5"/>
<keyword evidence="4" id="KW-1185">Reference proteome</keyword>
<dbReference type="PANTHER" id="PTHR13524:SF2">
    <property type="entry name" value="MYOTUBULARIN-RELATED PROTEIN 14"/>
    <property type="match status" value="1"/>
</dbReference>
<dbReference type="GO" id="GO:0004438">
    <property type="term" value="F:phosphatidylinositol-3-phosphate phosphatase activity"/>
    <property type="evidence" value="ECO:0007669"/>
    <property type="project" value="InterPro"/>
</dbReference>
<reference evidence="3 4" key="1">
    <citation type="submission" date="2024-02" db="EMBL/GenBank/DDBJ databases">
        <title>Chromosome-scale genome assembly of the rough periwinkle Littorina saxatilis.</title>
        <authorList>
            <person name="De Jode A."/>
            <person name="Faria R."/>
            <person name="Formenti G."/>
            <person name="Sims Y."/>
            <person name="Smith T.P."/>
            <person name="Tracey A."/>
            <person name="Wood J.M.D."/>
            <person name="Zagrodzka Z.B."/>
            <person name="Johannesson K."/>
            <person name="Butlin R.K."/>
            <person name="Leder E.H."/>
        </authorList>
    </citation>
    <scope>NUCLEOTIDE SEQUENCE [LARGE SCALE GENOMIC DNA]</scope>
    <source>
        <strain evidence="3">Snail1</strain>
        <tissue evidence="3">Muscle</tissue>
    </source>
</reference>
<feature type="domain" description="Tyrosine specific protein phosphatases" evidence="2">
    <location>
        <begin position="1"/>
        <end position="32"/>
    </location>
</feature>
<feature type="compositionally biased region" description="Polar residues" evidence="1">
    <location>
        <begin position="95"/>
        <end position="124"/>
    </location>
</feature>
<name>A0AAN9BBT5_9CAEN</name>